<dbReference type="Gene3D" id="3.30.40.10">
    <property type="entry name" value="Zinc/RING finger domain, C3HC4 (zinc finger)"/>
    <property type="match status" value="1"/>
</dbReference>
<feature type="domain" description="U-box" evidence="11">
    <location>
        <begin position="882"/>
        <end position="956"/>
    </location>
</feature>
<dbReference type="Proteomes" id="UP000070444">
    <property type="component" value="Unassembled WGS sequence"/>
</dbReference>
<dbReference type="PANTHER" id="PTHR13931">
    <property type="entry name" value="UBIQUITINATION FACTOR E4"/>
    <property type="match status" value="1"/>
</dbReference>
<accession>A0A137PAS4</accession>
<dbReference type="GO" id="GO:0071361">
    <property type="term" value="P:cellular response to ethanol"/>
    <property type="evidence" value="ECO:0007669"/>
    <property type="project" value="EnsemblFungi"/>
</dbReference>
<dbReference type="InterPro" id="IPR045132">
    <property type="entry name" value="UBE4"/>
</dbReference>
<evidence type="ECO:0000256" key="3">
    <source>
        <dbReference type="ARBA" id="ARBA00004496"/>
    </source>
</evidence>
<dbReference type="GO" id="GO:0031398">
    <property type="term" value="P:positive regulation of protein ubiquitination"/>
    <property type="evidence" value="ECO:0007669"/>
    <property type="project" value="EnsemblFungi"/>
</dbReference>
<dbReference type="GO" id="GO:0000151">
    <property type="term" value="C:ubiquitin ligase complex"/>
    <property type="evidence" value="ECO:0007669"/>
    <property type="project" value="InterPro"/>
</dbReference>
<dbReference type="GO" id="GO:0070936">
    <property type="term" value="P:protein K48-linked ubiquitination"/>
    <property type="evidence" value="ECO:0007669"/>
    <property type="project" value="EnsemblFungi"/>
</dbReference>
<dbReference type="AlphaFoldDB" id="A0A137PAS4"/>
<evidence type="ECO:0000256" key="8">
    <source>
        <dbReference type="ARBA" id="ARBA00022679"/>
    </source>
</evidence>
<evidence type="ECO:0000256" key="10">
    <source>
        <dbReference type="ARBA" id="ARBA00023242"/>
    </source>
</evidence>
<dbReference type="SMART" id="SM00504">
    <property type="entry name" value="Ubox"/>
    <property type="match status" value="1"/>
</dbReference>
<dbReference type="GO" id="GO:0005634">
    <property type="term" value="C:nucleus"/>
    <property type="evidence" value="ECO:0007669"/>
    <property type="project" value="UniProtKB-SubCell"/>
</dbReference>
<keyword evidence="13" id="KW-1185">Reference proteome</keyword>
<proteinExistence type="inferred from homology"/>
<comment type="subcellular location">
    <subcellularLocation>
        <location evidence="3">Cytoplasm</location>
    </subcellularLocation>
    <subcellularLocation>
        <location evidence="2">Nucleus</location>
    </subcellularLocation>
</comment>
<dbReference type="GO" id="GO:0006511">
    <property type="term" value="P:ubiquitin-dependent protein catabolic process"/>
    <property type="evidence" value="ECO:0007669"/>
    <property type="project" value="EnsemblFungi"/>
</dbReference>
<dbReference type="OMA" id="SNAFMTN"/>
<dbReference type="STRING" id="796925.A0A137PAS4"/>
<comment type="catalytic activity">
    <reaction evidence="1">
        <text>S-ubiquitinyl-[E2 ubiquitin-conjugating enzyme]-L-cysteine + [acceptor protein]-L-lysine = [E2 ubiquitin-conjugating enzyme]-L-cysteine + N(6)-ubiquitinyl-[acceptor protein]-L-lysine.</text>
        <dbReference type="EC" id="2.3.2.27"/>
    </reaction>
</comment>
<keyword evidence="7" id="KW-0963">Cytoplasm</keyword>
<dbReference type="Pfam" id="PF10408">
    <property type="entry name" value="Ufd2P_core"/>
    <property type="match status" value="1"/>
</dbReference>
<sequence length="957" mass="110417">MTDKKSLQQWENTAFTRIFRFTLEPTSNTNHLYLSQFASELEEANFEKPFLLTSSTLDGALVSRLFFDLPPNTPTVFDYLYDCWASCNDIKKNMMVKAKSLDPQVVEARVQSLNKTMELLVSYIGLSISYPDMYPNSEYNCPSFAHRLVLEPDDSRMIQEAFVVQLYTRFQDDELVDILNPLFNAINMALMKFTIADDFRTPLKALTILLQHKTIANHFPKLSNWAPEENLESPLQIESTIALGPAFRLSVLSDTTNPVAFKFFFDNNRELVKDVESTNSSLRLTFSRILDTLFDLVNQIIRSSPQSRDATLKLLADIIGANVKRDGLQVNAAEVSSDRFIVNWNLILLKFCQPFIDRFHNSIHKIDPDYFSKSNLIDLQDAVRINASKEEVEEFVKRATYTNDVNFISHIFHLTYRYFHYGYLTLCSKHRKLQREKSYLEEQVETLEQQGAESSNPNQALMLKRCQMQLKMIQGSIITTDLILMDEGLTESSFLFFNLACSWLVRLVDPTSKHPQTRISLPIQGQPSPQLCMLPEHYLGDISEFFLYQAKNNPKAFTLVSPQDLITFIITFLTHSELIKNPHTKIQLIETLFYSVMNHYNPTESPIGSLLLGDPLALAHLLPALMKFYVDVEHTGLSSQFHDKFNVRYNIALLFKVLWNHNEHRLRLSEQAKNMSFFVKFVNLLMNDTTHLLFEALSKLSEIHSIQTEMNNLEQWNAESQEHREQRLETLHTDERQAGSYVALSNENVAMLGYLTLENRRPFLSEEIVDRLAAMLNYTLSGLVGPKCTELKVNNPEKYQFNPKKLLGSLMDIYLNLESERFIKAMANDQRSFKVFYFDRAINILGKFGLKNPGYLDRLRQLVTKVEAKVKDLQMEDEILQDFPSEFEDPLMSTLMRNPVKLPTSGITIDLSTIKSHLLSDNTDPFNRQPLTIDMVVPDHELKARIEAFIEERLSKK</sequence>
<dbReference type="InterPro" id="IPR019474">
    <property type="entry name" value="Ub_conjug_fac_E4_core"/>
</dbReference>
<dbReference type="Pfam" id="PF04564">
    <property type="entry name" value="U-box"/>
    <property type="match status" value="1"/>
</dbReference>
<dbReference type="GO" id="GO:0034450">
    <property type="term" value="F:ubiquitin-ubiquitin ligase activity"/>
    <property type="evidence" value="ECO:0007669"/>
    <property type="project" value="EnsemblFungi"/>
</dbReference>
<dbReference type="InterPro" id="IPR013083">
    <property type="entry name" value="Znf_RING/FYVE/PHD"/>
</dbReference>
<organism evidence="12 13">
    <name type="scientific">Conidiobolus coronatus (strain ATCC 28846 / CBS 209.66 / NRRL 28638)</name>
    <name type="common">Delacroixia coronata</name>
    <dbReference type="NCBI Taxonomy" id="796925"/>
    <lineage>
        <taxon>Eukaryota</taxon>
        <taxon>Fungi</taxon>
        <taxon>Fungi incertae sedis</taxon>
        <taxon>Zoopagomycota</taxon>
        <taxon>Entomophthoromycotina</taxon>
        <taxon>Entomophthoromycetes</taxon>
        <taxon>Entomophthorales</taxon>
        <taxon>Ancylistaceae</taxon>
        <taxon>Conidiobolus</taxon>
    </lineage>
</organism>
<keyword evidence="8" id="KW-0808">Transferase</keyword>
<dbReference type="UniPathway" id="UPA00143"/>
<gene>
    <name evidence="12" type="ORF">CONCODRAFT_77974</name>
</gene>
<evidence type="ECO:0000256" key="9">
    <source>
        <dbReference type="ARBA" id="ARBA00022786"/>
    </source>
</evidence>
<dbReference type="PANTHER" id="PTHR13931:SF2">
    <property type="entry name" value="UBIQUITIN CONJUGATION FACTOR E4 B"/>
    <property type="match status" value="1"/>
</dbReference>
<evidence type="ECO:0000256" key="5">
    <source>
        <dbReference type="ARBA" id="ARBA00007434"/>
    </source>
</evidence>
<dbReference type="PROSITE" id="PS51698">
    <property type="entry name" value="U_BOX"/>
    <property type="match status" value="1"/>
</dbReference>
<comment type="pathway">
    <text evidence="4">Protein modification; protein ubiquitination.</text>
</comment>
<evidence type="ECO:0000256" key="1">
    <source>
        <dbReference type="ARBA" id="ARBA00000900"/>
    </source>
</evidence>
<name>A0A137PAS4_CONC2</name>
<dbReference type="EC" id="2.3.2.27" evidence="6"/>
<dbReference type="GO" id="GO:0005737">
    <property type="term" value="C:cytoplasm"/>
    <property type="evidence" value="ECO:0007669"/>
    <property type="project" value="UniProtKB-SubCell"/>
</dbReference>
<reference evidence="12 13" key="1">
    <citation type="journal article" date="2015" name="Genome Biol. Evol.">
        <title>Phylogenomic analyses indicate that early fungi evolved digesting cell walls of algal ancestors of land plants.</title>
        <authorList>
            <person name="Chang Y."/>
            <person name="Wang S."/>
            <person name="Sekimoto S."/>
            <person name="Aerts A.L."/>
            <person name="Choi C."/>
            <person name="Clum A."/>
            <person name="LaButti K.M."/>
            <person name="Lindquist E.A."/>
            <person name="Yee Ngan C."/>
            <person name="Ohm R.A."/>
            <person name="Salamov A.A."/>
            <person name="Grigoriev I.V."/>
            <person name="Spatafora J.W."/>
            <person name="Berbee M.L."/>
        </authorList>
    </citation>
    <scope>NUCLEOTIDE SEQUENCE [LARGE SCALE GENOMIC DNA]</scope>
    <source>
        <strain evidence="12 13">NRRL 28638</strain>
    </source>
</reference>
<evidence type="ECO:0000313" key="12">
    <source>
        <dbReference type="EMBL" id="KXN72085.1"/>
    </source>
</evidence>
<protein>
    <recommendedName>
        <fullName evidence="6">RING-type E3 ubiquitin transferase</fullName>
        <ecNumber evidence="6">2.3.2.27</ecNumber>
    </recommendedName>
</protein>
<keyword evidence="10" id="KW-0539">Nucleus</keyword>
<dbReference type="GO" id="GO:0036503">
    <property type="term" value="P:ERAD pathway"/>
    <property type="evidence" value="ECO:0007669"/>
    <property type="project" value="EnsemblFungi"/>
</dbReference>
<evidence type="ECO:0000256" key="4">
    <source>
        <dbReference type="ARBA" id="ARBA00004906"/>
    </source>
</evidence>
<dbReference type="OrthoDB" id="20295at2759"/>
<evidence type="ECO:0000256" key="2">
    <source>
        <dbReference type="ARBA" id="ARBA00004123"/>
    </source>
</evidence>
<evidence type="ECO:0000256" key="7">
    <source>
        <dbReference type="ARBA" id="ARBA00022490"/>
    </source>
</evidence>
<dbReference type="InterPro" id="IPR003613">
    <property type="entry name" value="Ubox_domain"/>
</dbReference>
<comment type="similarity">
    <text evidence="5">Belongs to the ubiquitin conjugation factor E4 family.</text>
</comment>
<evidence type="ECO:0000259" key="11">
    <source>
        <dbReference type="PROSITE" id="PS51698"/>
    </source>
</evidence>
<dbReference type="EMBL" id="KQ964460">
    <property type="protein sequence ID" value="KXN72085.1"/>
    <property type="molecule type" value="Genomic_DNA"/>
</dbReference>
<keyword evidence="9" id="KW-0833">Ubl conjugation pathway</keyword>
<dbReference type="SUPFAM" id="SSF57850">
    <property type="entry name" value="RING/U-box"/>
    <property type="match status" value="1"/>
</dbReference>
<evidence type="ECO:0000256" key="6">
    <source>
        <dbReference type="ARBA" id="ARBA00012483"/>
    </source>
</evidence>
<evidence type="ECO:0000313" key="13">
    <source>
        <dbReference type="Proteomes" id="UP000070444"/>
    </source>
</evidence>
<dbReference type="FunFam" id="3.30.40.10:FF:000055">
    <property type="entry name" value="Ubiquitin conjugation factor e4 a"/>
    <property type="match status" value="1"/>
</dbReference>